<protein>
    <submittedName>
        <fullName evidence="2">Uncharacterized protein</fullName>
    </submittedName>
</protein>
<dbReference type="RefSeq" id="WP_378716350.1">
    <property type="nucleotide sequence ID" value="NZ_JBHLHV010000001.1"/>
</dbReference>
<keyword evidence="1" id="KW-0472">Membrane</keyword>
<dbReference type="Proteomes" id="UP001589643">
    <property type="component" value="Unassembled WGS sequence"/>
</dbReference>
<reference evidence="2 3" key="1">
    <citation type="submission" date="2024-08" db="EMBL/GenBank/DDBJ databases">
        <title>Heavy metals resistant antinobacteria isolated from wastewater.</title>
        <authorList>
            <person name="Roman Ponce B."/>
            <person name="Blanco Mercado M.A."/>
            <person name="Avila Aldana I.N."/>
            <person name="Morales Arrieta S."/>
        </authorList>
    </citation>
    <scope>NUCLEOTIDE SEQUENCE [LARGE SCALE GENOMIC DNA]</scope>
    <source>
        <strain evidence="3">sma-1</strain>
    </source>
</reference>
<keyword evidence="3" id="KW-1185">Reference proteome</keyword>
<proteinExistence type="predicted"/>
<evidence type="ECO:0000256" key="1">
    <source>
        <dbReference type="SAM" id="Phobius"/>
    </source>
</evidence>
<keyword evidence="1" id="KW-0812">Transmembrane</keyword>
<dbReference type="EMBL" id="JBHLHV010000001">
    <property type="protein sequence ID" value="MFB8891670.1"/>
    <property type="molecule type" value="Genomic_DNA"/>
</dbReference>
<feature type="transmembrane region" description="Helical" evidence="1">
    <location>
        <begin position="46"/>
        <end position="65"/>
    </location>
</feature>
<organism evidence="2 3">
    <name type="scientific">Microbacterium plantarum</name>
    <dbReference type="NCBI Taxonomy" id="1816425"/>
    <lineage>
        <taxon>Bacteria</taxon>
        <taxon>Bacillati</taxon>
        <taxon>Actinomycetota</taxon>
        <taxon>Actinomycetes</taxon>
        <taxon>Micrococcales</taxon>
        <taxon>Microbacteriaceae</taxon>
        <taxon>Microbacterium</taxon>
    </lineage>
</organism>
<comment type="caution">
    <text evidence="2">The sequence shown here is derived from an EMBL/GenBank/DDBJ whole genome shotgun (WGS) entry which is preliminary data.</text>
</comment>
<keyword evidence="1" id="KW-1133">Transmembrane helix</keyword>
<evidence type="ECO:0000313" key="3">
    <source>
        <dbReference type="Proteomes" id="UP001589643"/>
    </source>
</evidence>
<name>A0ABV5ENZ1_9MICO</name>
<gene>
    <name evidence="2" type="ORF">AB7P39_02310</name>
</gene>
<evidence type="ECO:0000313" key="2">
    <source>
        <dbReference type="EMBL" id="MFB8891670.1"/>
    </source>
</evidence>
<sequence>MLAWLITLLGLLVVSAALMVVGVFRSSHGRGGRGGGHFFDRVARPWTIPALVLLAGVIIGCILLFR</sequence>
<accession>A0ABV5ENZ1</accession>